<proteinExistence type="predicted"/>
<protein>
    <submittedName>
        <fullName evidence="2">Uncharacterized protein</fullName>
    </submittedName>
</protein>
<name>A0A436ZRK9_ARTFL</name>
<feature type="compositionally biased region" description="Acidic residues" evidence="1">
    <location>
        <begin position="261"/>
        <end position="300"/>
    </location>
</feature>
<dbReference type="InterPro" id="IPR032675">
    <property type="entry name" value="LRR_dom_sf"/>
</dbReference>
<dbReference type="Proteomes" id="UP000283090">
    <property type="component" value="Unassembled WGS sequence"/>
</dbReference>
<dbReference type="AlphaFoldDB" id="A0A436ZRK9"/>
<organism evidence="2 3">
    <name type="scientific">Arthrobotrys flagrans</name>
    <name type="common">Nematode-trapping fungus</name>
    <name type="synonym">Trichothecium flagrans</name>
    <dbReference type="NCBI Taxonomy" id="97331"/>
    <lineage>
        <taxon>Eukaryota</taxon>
        <taxon>Fungi</taxon>
        <taxon>Dikarya</taxon>
        <taxon>Ascomycota</taxon>
        <taxon>Pezizomycotina</taxon>
        <taxon>Orbiliomycetes</taxon>
        <taxon>Orbiliales</taxon>
        <taxon>Orbiliaceae</taxon>
        <taxon>Arthrobotrys</taxon>
    </lineage>
</organism>
<dbReference type="RefSeq" id="XP_067486976.1">
    <property type="nucleotide sequence ID" value="XM_067639159.1"/>
</dbReference>
<dbReference type="SUPFAM" id="SSF52047">
    <property type="entry name" value="RNI-like"/>
    <property type="match status" value="1"/>
</dbReference>
<keyword evidence="3" id="KW-1185">Reference proteome</keyword>
<evidence type="ECO:0000256" key="1">
    <source>
        <dbReference type="SAM" id="MobiDB-lite"/>
    </source>
</evidence>
<sequence length="300" mass="35207">MDERLKREPYLLGDQKVIGIDLSRFHTVSKEPSALNIRELDVCSIPMTYSNENCERFSKWLGTIGPRLEYLNLDLNRPERFLLPTSLKLSNLKALRISYATIDFNNFKAFLNHSRLTLETLILERFEFVNNNPERCFQFLKYARQTLFNLKFLMMDITTKLHDPYFGIYMTTHGWGPASIANGGIEHSHKYASFFLQNLAAQIDANYQPEDLWDSLANLRTQDYSGALRINHYDGVDYDFDSEDDEDDRDYVYNPFRRHEEDDDDGTLGDGDGDDSDYENEAWNYETDDELEYWSDYESD</sequence>
<dbReference type="EMBL" id="SAEB01000012">
    <property type="protein sequence ID" value="RVD81432.1"/>
    <property type="molecule type" value="Genomic_DNA"/>
</dbReference>
<dbReference type="Gene3D" id="3.80.10.10">
    <property type="entry name" value="Ribonuclease Inhibitor"/>
    <property type="match status" value="1"/>
</dbReference>
<gene>
    <name evidence="2" type="ORF">DFL_009296</name>
</gene>
<feature type="region of interest" description="Disordered" evidence="1">
    <location>
        <begin position="255"/>
        <end position="300"/>
    </location>
</feature>
<evidence type="ECO:0000313" key="2">
    <source>
        <dbReference type="EMBL" id="RVD81432.1"/>
    </source>
</evidence>
<dbReference type="VEuPathDB" id="FungiDB:DFL_009296"/>
<comment type="caution">
    <text evidence="2">The sequence shown here is derived from an EMBL/GenBank/DDBJ whole genome shotgun (WGS) entry which is preliminary data.</text>
</comment>
<reference evidence="2 3" key="1">
    <citation type="submission" date="2019-01" db="EMBL/GenBank/DDBJ databases">
        <title>Intercellular communication is required for trap formation in the nematode-trapping fungus Duddingtonia flagrans.</title>
        <authorList>
            <person name="Youssar L."/>
            <person name="Wernet V."/>
            <person name="Hensel N."/>
            <person name="Hildebrandt H.-G."/>
            <person name="Fischer R."/>
        </authorList>
    </citation>
    <scope>NUCLEOTIDE SEQUENCE [LARGE SCALE GENOMIC DNA]</scope>
    <source>
        <strain evidence="2 3">CBS H-5679</strain>
    </source>
</reference>
<evidence type="ECO:0000313" key="3">
    <source>
        <dbReference type="Proteomes" id="UP000283090"/>
    </source>
</evidence>
<dbReference type="GeneID" id="93591607"/>
<accession>A0A436ZRK9</accession>